<dbReference type="EMBL" id="QUSX01000001">
    <property type="protein sequence ID" value="RRQ50303.1"/>
    <property type="molecule type" value="Genomic_DNA"/>
</dbReference>
<keyword evidence="3" id="KW-1185">Reference proteome</keyword>
<proteinExistence type="predicted"/>
<evidence type="ECO:0000256" key="1">
    <source>
        <dbReference type="SAM" id="Phobius"/>
    </source>
</evidence>
<dbReference type="Proteomes" id="UP000286990">
    <property type="component" value="Unassembled WGS sequence"/>
</dbReference>
<dbReference type="AlphaFoldDB" id="A0A3R8RA41"/>
<gene>
    <name evidence="2" type="ORF">DZC72_07020</name>
</gene>
<keyword evidence="1" id="KW-1133">Transmembrane helix</keyword>
<dbReference type="Pfam" id="PF11188">
    <property type="entry name" value="DUF2975"/>
    <property type="match status" value="1"/>
</dbReference>
<accession>A0A3R8RA41</accession>
<dbReference type="RefSeq" id="WP_125222122.1">
    <property type="nucleotide sequence ID" value="NZ_QUSX01000001.1"/>
</dbReference>
<feature type="transmembrane region" description="Helical" evidence="1">
    <location>
        <begin position="137"/>
        <end position="157"/>
    </location>
</feature>
<sequence>MKMFGPKSVSSYLFYVFRLGAIGSLVLALFILLSFVIGNYELKDGRFTIPFPLFPYFDVKGDYKTSIIISITLVLIYGGGFLYSLSMILKSFKSAVLFSPAAIRHLKILAMINILVFPIVYLSLRLIILNISIMNGIHNLILSLIFGVFLLFIAAIFKRGLKVQNENDLTI</sequence>
<keyword evidence="1" id="KW-0812">Transmembrane</keyword>
<comment type="caution">
    <text evidence="2">The sequence shown here is derived from an EMBL/GenBank/DDBJ whole genome shotgun (WGS) entry which is preliminary data.</text>
</comment>
<feature type="transmembrane region" description="Helical" evidence="1">
    <location>
        <begin position="67"/>
        <end position="89"/>
    </location>
</feature>
<organism evidence="2 3">
    <name type="scientific">Maribacter algicola</name>
    <dbReference type="NCBI Taxonomy" id="2498892"/>
    <lineage>
        <taxon>Bacteria</taxon>
        <taxon>Pseudomonadati</taxon>
        <taxon>Bacteroidota</taxon>
        <taxon>Flavobacteriia</taxon>
        <taxon>Flavobacteriales</taxon>
        <taxon>Flavobacteriaceae</taxon>
        <taxon>Maribacter</taxon>
    </lineage>
</organism>
<dbReference type="InterPro" id="IPR021354">
    <property type="entry name" value="DUF2975"/>
</dbReference>
<feature type="transmembrane region" description="Helical" evidence="1">
    <location>
        <begin position="110"/>
        <end position="131"/>
    </location>
</feature>
<reference evidence="3" key="2">
    <citation type="submission" date="2018-12" db="EMBL/GenBank/DDBJ databases">
        <title>Maribacter lutimaris sp. nov., isolated from marine sediment.</title>
        <authorList>
            <person name="Kim K.K."/>
        </authorList>
    </citation>
    <scope>NUCLEOTIDE SEQUENCE [LARGE SCALE GENOMIC DNA]</scope>
    <source>
        <strain evidence="3">PoM-212</strain>
    </source>
</reference>
<feature type="transmembrane region" description="Helical" evidence="1">
    <location>
        <begin position="12"/>
        <end position="37"/>
    </location>
</feature>
<reference evidence="3" key="1">
    <citation type="submission" date="2018-08" db="EMBL/GenBank/DDBJ databases">
        <authorList>
            <person name="Khan S.A."/>
            <person name="J S.E."/>
        </authorList>
    </citation>
    <scope>NUCLEOTIDE SEQUENCE [LARGE SCALE GENOMIC DNA]</scope>
    <source>
        <strain evidence="3">PoM-212</strain>
    </source>
</reference>
<protein>
    <submittedName>
        <fullName evidence="2">DUF2975 domain-containing protein</fullName>
    </submittedName>
</protein>
<keyword evidence="1" id="KW-0472">Membrane</keyword>
<dbReference type="OrthoDB" id="1163870at2"/>
<evidence type="ECO:0000313" key="3">
    <source>
        <dbReference type="Proteomes" id="UP000286990"/>
    </source>
</evidence>
<evidence type="ECO:0000313" key="2">
    <source>
        <dbReference type="EMBL" id="RRQ50303.1"/>
    </source>
</evidence>
<name>A0A3R8RA41_9FLAO</name>